<feature type="compositionally biased region" description="Polar residues" evidence="1">
    <location>
        <begin position="968"/>
        <end position="983"/>
    </location>
</feature>
<feature type="region of interest" description="Disordered" evidence="1">
    <location>
        <begin position="870"/>
        <end position="989"/>
    </location>
</feature>
<evidence type="ECO:0000313" key="2">
    <source>
        <dbReference type="EMBL" id="GMM48401.1"/>
    </source>
</evidence>
<protein>
    <submittedName>
        <fullName evidence="2">Uncharacterized protein</fullName>
    </submittedName>
</protein>
<feature type="compositionally biased region" description="Basic and acidic residues" evidence="1">
    <location>
        <begin position="339"/>
        <end position="358"/>
    </location>
</feature>
<feature type="compositionally biased region" description="Polar residues" evidence="1">
    <location>
        <begin position="278"/>
        <end position="298"/>
    </location>
</feature>
<feature type="compositionally biased region" description="Low complexity" evidence="1">
    <location>
        <begin position="781"/>
        <end position="793"/>
    </location>
</feature>
<feature type="compositionally biased region" description="Polar residues" evidence="1">
    <location>
        <begin position="588"/>
        <end position="605"/>
    </location>
</feature>
<keyword evidence="3" id="KW-1185">Reference proteome</keyword>
<feature type="compositionally biased region" description="Polar residues" evidence="1">
    <location>
        <begin position="897"/>
        <end position="941"/>
    </location>
</feature>
<feature type="region of interest" description="Disordered" evidence="1">
    <location>
        <begin position="584"/>
        <end position="605"/>
    </location>
</feature>
<feature type="region of interest" description="Disordered" evidence="1">
    <location>
        <begin position="691"/>
        <end position="722"/>
    </location>
</feature>
<feature type="compositionally biased region" description="Polar residues" evidence="1">
    <location>
        <begin position="206"/>
        <end position="247"/>
    </location>
</feature>
<feature type="region of interest" description="Disordered" evidence="1">
    <location>
        <begin position="59"/>
        <end position="108"/>
    </location>
</feature>
<feature type="compositionally biased region" description="Polar residues" evidence="1">
    <location>
        <begin position="172"/>
        <end position="187"/>
    </location>
</feature>
<feature type="compositionally biased region" description="Polar residues" evidence="1">
    <location>
        <begin position="81"/>
        <end position="108"/>
    </location>
</feature>
<feature type="compositionally biased region" description="Polar residues" evidence="1">
    <location>
        <begin position="794"/>
        <end position="813"/>
    </location>
</feature>
<organism evidence="2 3">
    <name type="scientific">Pichia kluyveri</name>
    <name type="common">Yeast</name>
    <dbReference type="NCBI Taxonomy" id="36015"/>
    <lineage>
        <taxon>Eukaryota</taxon>
        <taxon>Fungi</taxon>
        <taxon>Dikarya</taxon>
        <taxon>Ascomycota</taxon>
        <taxon>Saccharomycotina</taxon>
        <taxon>Pichiomycetes</taxon>
        <taxon>Pichiales</taxon>
        <taxon>Pichiaceae</taxon>
        <taxon>Pichia</taxon>
    </lineage>
</organism>
<gene>
    <name evidence="2" type="ORF">DAPK24_049990</name>
</gene>
<evidence type="ECO:0000256" key="1">
    <source>
        <dbReference type="SAM" id="MobiDB-lite"/>
    </source>
</evidence>
<feature type="region of interest" description="Disordered" evidence="1">
    <location>
        <begin position="421"/>
        <end position="448"/>
    </location>
</feature>
<proteinExistence type="predicted"/>
<dbReference type="AlphaFoldDB" id="A0AAV5RCR1"/>
<dbReference type="EMBL" id="BTGB01000009">
    <property type="protein sequence ID" value="GMM48401.1"/>
    <property type="molecule type" value="Genomic_DNA"/>
</dbReference>
<feature type="region of interest" description="Disordered" evidence="1">
    <location>
        <begin position="393"/>
        <end position="412"/>
    </location>
</feature>
<accession>A0AAV5RCR1</accession>
<feature type="compositionally biased region" description="Basic and acidic residues" evidence="1">
    <location>
        <begin position="300"/>
        <end position="314"/>
    </location>
</feature>
<feature type="compositionally biased region" description="Low complexity" evidence="1">
    <location>
        <begin position="697"/>
        <end position="712"/>
    </location>
</feature>
<reference evidence="2 3" key="1">
    <citation type="journal article" date="2023" name="Elife">
        <title>Identification of key yeast species and microbe-microbe interactions impacting larval growth of Drosophila in the wild.</title>
        <authorList>
            <person name="Mure A."/>
            <person name="Sugiura Y."/>
            <person name="Maeda R."/>
            <person name="Honda K."/>
            <person name="Sakurai N."/>
            <person name="Takahashi Y."/>
            <person name="Watada M."/>
            <person name="Katoh T."/>
            <person name="Gotoh A."/>
            <person name="Gotoh Y."/>
            <person name="Taniguchi I."/>
            <person name="Nakamura K."/>
            <person name="Hayashi T."/>
            <person name="Katayama T."/>
            <person name="Uemura T."/>
            <person name="Hattori Y."/>
        </authorList>
    </citation>
    <scope>NUCLEOTIDE SEQUENCE [LARGE SCALE GENOMIC DNA]</scope>
    <source>
        <strain evidence="2 3">PK-24</strain>
    </source>
</reference>
<feature type="compositionally biased region" description="Polar residues" evidence="1">
    <location>
        <begin position="24"/>
        <end position="39"/>
    </location>
</feature>
<feature type="region of interest" description="Disordered" evidence="1">
    <location>
        <begin position="470"/>
        <end position="494"/>
    </location>
</feature>
<evidence type="ECO:0000313" key="3">
    <source>
        <dbReference type="Proteomes" id="UP001378960"/>
    </source>
</evidence>
<feature type="compositionally biased region" description="Polar residues" evidence="1">
    <location>
        <begin position="822"/>
        <end position="831"/>
    </location>
</feature>
<dbReference type="Proteomes" id="UP001378960">
    <property type="component" value="Unassembled WGS sequence"/>
</dbReference>
<feature type="compositionally biased region" description="Polar residues" evidence="1">
    <location>
        <begin position="482"/>
        <end position="494"/>
    </location>
</feature>
<feature type="compositionally biased region" description="Polar residues" evidence="1">
    <location>
        <begin position="949"/>
        <end position="961"/>
    </location>
</feature>
<feature type="region of interest" description="Disordered" evidence="1">
    <location>
        <begin position="1"/>
        <end position="39"/>
    </location>
</feature>
<feature type="compositionally biased region" description="Basic and acidic residues" evidence="1">
    <location>
        <begin position="140"/>
        <end position="157"/>
    </location>
</feature>
<feature type="region of interest" description="Disordered" evidence="1">
    <location>
        <begin position="762"/>
        <end position="839"/>
    </location>
</feature>
<feature type="region of interest" description="Disordered" evidence="1">
    <location>
        <begin position="140"/>
        <end position="363"/>
    </location>
</feature>
<sequence length="1008" mass="109904">MLHQKEKSGLDPGIVGDSSRARDQLSSNANNDNSAPRNQNYLSNIVDETKHLMGFDENKNQQYDKSHGSQTYHQNYPEDGYSSSNLHDESLTNTGNGGNTSHKAGNSGTKYANYSYKSMVNPVVDDRDIEESERRIRDLAQEKKMAKQYDDKKELPGKTRSNSGSFLRRLSIGNNKSGTANKKYSNDTYDDEYGSGGTDKNDLTDRSVNIKQRVGNHQDNDNYQNIGNNYDNDTYSGENIHSQSSNALRDDQYYGNQNYDTAHQKGTRNKFSDDYDLNTDNAVSNEKYSGKNYGTTNESLDDKAQANRMGKESLETGYDIGYSNKGYNEKDNNYYGESYTKDHTNKTLDSDDTHDTHSSGENTGILASISNYLGMSGNSEDADRDDNIDDSIRVKDDYSKQMPGALDSDLNDSSYIEEPQWHNTANTSGNTANYDTSNTKRTVNSNHDYDEGLSTGLAGVGLNDSGINAGSTSKKSKYDSTPHFSTSDSKYVGNSNIRKTDFEHDDFKASLLAPSGVDSTENFKNAQLHQKNINKMQQPGGTTGTGIGGTGTFVQNNNANMQSRNLSNDQNTSTSMKSAPVIVGGSNLGKTSHSSGSKPVEMTTESQPYRLVQNPKDEQHLKSANAENLKIKNKSAFGESNISTGGGSNMYGQEGYQSKKAGINNNTAGIQPSNASKCNSRILNSDYKGMKSMKQDNLNTGNNLGQQNTNLQSGKNTNIGGSASHDGYYAGTKGKSSSHDSNSGSYATAGVLTQTVATGEYNTSGLRRADDSGMYGGSGSTGASNASRTAGTSDVNNYSTISNNKNTDITNPQKRFVRDSNGKTANIQTENYDGMGGATNTYNENNKYLSNDYDGNNSLKHDSGNGLGKIKNLFTGKDKKQKSHVEKKKVGEHGTVFNDNNFQSDTGYNNYDTNNPAAFTNDEYITSSTPNNISQGQYQHDSSSHLRNSEMTSNSRTQTHSGKMKGNSAGQGYVTKNDSNGGTITYEDDGLQGTQRKKSLIENIKEVF</sequence>
<comment type="caution">
    <text evidence="2">The sequence shown here is derived from an EMBL/GenBank/DDBJ whole genome shotgun (WGS) entry which is preliminary data.</text>
</comment>
<name>A0AAV5RCR1_PICKL</name>
<feature type="compositionally biased region" description="Polar residues" evidence="1">
    <location>
        <begin position="421"/>
        <end position="446"/>
    </location>
</feature>